<dbReference type="Proteomes" id="UP000732298">
    <property type="component" value="Unassembled WGS sequence"/>
</dbReference>
<dbReference type="InterPro" id="IPR020119">
    <property type="entry name" value="PsdUridine_synth_TruD_CS"/>
</dbReference>
<evidence type="ECO:0000256" key="3">
    <source>
        <dbReference type="ARBA" id="ARBA00023235"/>
    </source>
</evidence>
<keyword evidence="2 4" id="KW-0819">tRNA processing</keyword>
<dbReference type="InterPro" id="IPR020103">
    <property type="entry name" value="PsdUridine_synth_cat_dom_sf"/>
</dbReference>
<dbReference type="NCBIfam" id="TIGR00094">
    <property type="entry name" value="tRNA_TruD_broad"/>
    <property type="match status" value="1"/>
</dbReference>
<gene>
    <name evidence="4 6" type="primary">truD</name>
    <name evidence="6" type="ORF">HY544_03890</name>
</gene>
<dbReference type="PROSITE" id="PS50984">
    <property type="entry name" value="TRUD"/>
    <property type="match status" value="1"/>
</dbReference>
<dbReference type="InterPro" id="IPR042214">
    <property type="entry name" value="TruD_catalytic"/>
</dbReference>
<dbReference type="GO" id="GO:0160150">
    <property type="term" value="F:tRNA pseudouridine(13) synthase activity"/>
    <property type="evidence" value="ECO:0007669"/>
    <property type="project" value="UniProtKB-EC"/>
</dbReference>
<organism evidence="6 7">
    <name type="scientific">Candidatus Iainarchaeum sp</name>
    <dbReference type="NCBI Taxonomy" id="3101447"/>
    <lineage>
        <taxon>Archaea</taxon>
        <taxon>Candidatus Iainarchaeota</taxon>
        <taxon>Candidatus Iainarchaeia</taxon>
        <taxon>Candidatus Iainarchaeales</taxon>
        <taxon>Candidatus Iainarchaeaceae</taxon>
        <taxon>Candidatus Iainarchaeum</taxon>
    </lineage>
</organism>
<sequence>MKVPESLTKMIPMTGIKHYTTTTKGIGGQIKRRISDFIVRETTPEGRHLSNEVFGEWEPPREQKLEVPWQPEGTEYLHVTMEKFNLDTNEALRRVSRALYVSPKRIGYAGMKDRRAITVQRISIWNPDAQRLAAFRSRYVSLREPEWRQGRIEIGDLKGNGFEVTVRGIEMGEEELRRTIGECFSEMTTHGVANYFGEQRFGGAREITHRVGKEFIKGNLEGAVMLYLTGESKSEEQEIADARKSLAENKDFARALREFPAKFRYERSILHHLSVHPRDFVGAFQKLPKHLTYLFTHAYQSYIFNEIINARIETGIGLGPCEGDILEDGEATAALPGFDSALAEGRPGEAERSVLEKEGVKPEDFRVKSFMELSCSGGRKKIVLRPHEPRLIGISADECNEGKIKAKIGFWLEKGNYATTILRELHKLPYTQEKNP</sequence>
<dbReference type="AlphaFoldDB" id="A0A8T3YR42"/>
<dbReference type="Gene3D" id="3.30.2350.20">
    <property type="entry name" value="TruD, catalytic domain"/>
    <property type="match status" value="3"/>
</dbReference>
<protein>
    <recommendedName>
        <fullName evidence="4">Probable tRNA pseudouridine synthase D</fullName>
        <ecNumber evidence="4">5.4.99.27</ecNumber>
    </recommendedName>
    <alternativeName>
        <fullName evidence="4">tRNA pseudouridine(13) synthase</fullName>
    </alternativeName>
    <alternativeName>
        <fullName evidence="4">tRNA pseudouridylate synthase D</fullName>
    </alternativeName>
    <alternativeName>
        <fullName evidence="4">tRNA-uridine isomerase D</fullName>
    </alternativeName>
</protein>
<comment type="caution">
    <text evidence="6">The sequence shown here is derived from an EMBL/GenBank/DDBJ whole genome shotgun (WGS) entry which is preliminary data.</text>
</comment>
<evidence type="ECO:0000313" key="7">
    <source>
        <dbReference type="Proteomes" id="UP000732298"/>
    </source>
</evidence>
<evidence type="ECO:0000256" key="4">
    <source>
        <dbReference type="HAMAP-Rule" id="MF_01082"/>
    </source>
</evidence>
<comment type="similarity">
    <text evidence="1 4">Belongs to the pseudouridine synthase TruD family.</text>
</comment>
<comment type="catalytic activity">
    <reaction evidence="4">
        <text>uridine(13) in tRNA = pseudouridine(13) in tRNA</text>
        <dbReference type="Rhea" id="RHEA:42540"/>
        <dbReference type="Rhea" id="RHEA-COMP:10105"/>
        <dbReference type="Rhea" id="RHEA-COMP:10106"/>
        <dbReference type="ChEBI" id="CHEBI:65314"/>
        <dbReference type="ChEBI" id="CHEBI:65315"/>
        <dbReference type="EC" id="5.4.99.27"/>
    </reaction>
</comment>
<dbReference type="PANTHER" id="PTHR13326">
    <property type="entry name" value="TRNA PSEUDOURIDINE SYNTHASE D"/>
    <property type="match status" value="1"/>
</dbReference>
<dbReference type="InterPro" id="IPR001656">
    <property type="entry name" value="PsdUridine_synth_TruD"/>
</dbReference>
<accession>A0A8T3YR42</accession>
<evidence type="ECO:0000256" key="2">
    <source>
        <dbReference type="ARBA" id="ARBA00022694"/>
    </source>
</evidence>
<dbReference type="PIRSF" id="PIRSF037016">
    <property type="entry name" value="Pseudouridin_synth_euk_prd"/>
    <property type="match status" value="1"/>
</dbReference>
<feature type="domain" description="TRUD" evidence="5">
    <location>
        <begin position="191"/>
        <end position="385"/>
    </location>
</feature>
<evidence type="ECO:0000259" key="5">
    <source>
        <dbReference type="PROSITE" id="PS50984"/>
    </source>
</evidence>
<dbReference type="HAMAP" id="MF_01082">
    <property type="entry name" value="TruD"/>
    <property type="match status" value="1"/>
</dbReference>
<proteinExistence type="inferred from homology"/>
<dbReference type="PANTHER" id="PTHR13326:SF21">
    <property type="entry name" value="PSEUDOURIDYLATE SYNTHASE PUS7L"/>
    <property type="match status" value="1"/>
</dbReference>
<dbReference type="EC" id="5.4.99.27" evidence="4"/>
<dbReference type="GO" id="GO:0003723">
    <property type="term" value="F:RNA binding"/>
    <property type="evidence" value="ECO:0007669"/>
    <property type="project" value="InterPro"/>
</dbReference>
<dbReference type="CDD" id="cd02576">
    <property type="entry name" value="PseudoU_synth_ScPUS7"/>
    <property type="match status" value="1"/>
</dbReference>
<keyword evidence="3 4" id="KW-0413">Isomerase</keyword>
<evidence type="ECO:0000256" key="1">
    <source>
        <dbReference type="ARBA" id="ARBA00007953"/>
    </source>
</evidence>
<feature type="active site" description="Nucleophile" evidence="4">
    <location>
        <position position="113"/>
    </location>
</feature>
<dbReference type="EMBL" id="JACQPB010000039">
    <property type="protein sequence ID" value="MBI4210619.1"/>
    <property type="molecule type" value="Genomic_DNA"/>
</dbReference>
<dbReference type="GO" id="GO:0031119">
    <property type="term" value="P:tRNA pseudouridine synthesis"/>
    <property type="evidence" value="ECO:0007669"/>
    <property type="project" value="UniProtKB-UniRule"/>
</dbReference>
<dbReference type="Pfam" id="PF01142">
    <property type="entry name" value="TruD"/>
    <property type="match status" value="2"/>
</dbReference>
<dbReference type="InterPro" id="IPR011760">
    <property type="entry name" value="PsdUridine_synth_TruD_insert"/>
</dbReference>
<dbReference type="PROSITE" id="PS01268">
    <property type="entry name" value="UPF0024"/>
    <property type="match status" value="1"/>
</dbReference>
<dbReference type="SUPFAM" id="SSF55120">
    <property type="entry name" value="Pseudouridine synthase"/>
    <property type="match status" value="1"/>
</dbReference>
<evidence type="ECO:0000313" key="6">
    <source>
        <dbReference type="EMBL" id="MBI4210619.1"/>
    </source>
</evidence>
<comment type="function">
    <text evidence="4">Could be responsible for synthesis of pseudouridine from uracil-13 in transfer RNAs.</text>
</comment>
<reference evidence="6" key="1">
    <citation type="submission" date="2020-07" db="EMBL/GenBank/DDBJ databases">
        <title>Huge and variable diversity of episymbiotic CPR bacteria and DPANN archaea in groundwater ecosystems.</title>
        <authorList>
            <person name="He C.Y."/>
            <person name="Keren R."/>
            <person name="Whittaker M."/>
            <person name="Farag I.F."/>
            <person name="Doudna J."/>
            <person name="Cate J.H.D."/>
            <person name="Banfield J.F."/>
        </authorList>
    </citation>
    <scope>NUCLEOTIDE SEQUENCE</scope>
    <source>
        <strain evidence="6">NC_groundwater_1296_Ag_S-0.2um_52_80</strain>
    </source>
</reference>
<name>A0A8T3YR42_9ARCH</name>